<gene>
    <name evidence="1" type="ORF">HPB50_023049</name>
</gene>
<dbReference type="Proteomes" id="UP000821845">
    <property type="component" value="Chromosome 1"/>
</dbReference>
<evidence type="ECO:0000313" key="1">
    <source>
        <dbReference type="EMBL" id="KAH6948111.1"/>
    </source>
</evidence>
<keyword evidence="2" id="KW-1185">Reference proteome</keyword>
<protein>
    <submittedName>
        <fullName evidence="1">Uncharacterized protein</fullName>
    </submittedName>
</protein>
<organism evidence="1 2">
    <name type="scientific">Hyalomma asiaticum</name>
    <name type="common">Tick</name>
    <dbReference type="NCBI Taxonomy" id="266040"/>
    <lineage>
        <taxon>Eukaryota</taxon>
        <taxon>Metazoa</taxon>
        <taxon>Ecdysozoa</taxon>
        <taxon>Arthropoda</taxon>
        <taxon>Chelicerata</taxon>
        <taxon>Arachnida</taxon>
        <taxon>Acari</taxon>
        <taxon>Parasitiformes</taxon>
        <taxon>Ixodida</taxon>
        <taxon>Ixodoidea</taxon>
        <taxon>Ixodidae</taxon>
        <taxon>Hyalomminae</taxon>
        <taxon>Hyalomma</taxon>
    </lineage>
</organism>
<accession>A0ACB7TPQ9</accession>
<reference evidence="1" key="1">
    <citation type="submission" date="2020-05" db="EMBL/GenBank/DDBJ databases">
        <title>Large-scale comparative analyses of tick genomes elucidate their genetic diversity and vector capacities.</title>
        <authorList>
            <person name="Jia N."/>
            <person name="Wang J."/>
            <person name="Shi W."/>
            <person name="Du L."/>
            <person name="Sun Y."/>
            <person name="Zhan W."/>
            <person name="Jiang J."/>
            <person name="Wang Q."/>
            <person name="Zhang B."/>
            <person name="Ji P."/>
            <person name="Sakyi L.B."/>
            <person name="Cui X."/>
            <person name="Yuan T."/>
            <person name="Jiang B."/>
            <person name="Yang W."/>
            <person name="Lam T.T.-Y."/>
            <person name="Chang Q."/>
            <person name="Ding S."/>
            <person name="Wang X."/>
            <person name="Zhu J."/>
            <person name="Ruan X."/>
            <person name="Zhao L."/>
            <person name="Wei J."/>
            <person name="Que T."/>
            <person name="Du C."/>
            <person name="Cheng J."/>
            <person name="Dai P."/>
            <person name="Han X."/>
            <person name="Huang E."/>
            <person name="Gao Y."/>
            <person name="Liu J."/>
            <person name="Shao H."/>
            <person name="Ye R."/>
            <person name="Li L."/>
            <person name="Wei W."/>
            <person name="Wang X."/>
            <person name="Wang C."/>
            <person name="Yang T."/>
            <person name="Huo Q."/>
            <person name="Li W."/>
            <person name="Guo W."/>
            <person name="Chen H."/>
            <person name="Zhou L."/>
            <person name="Ni X."/>
            <person name="Tian J."/>
            <person name="Zhou Y."/>
            <person name="Sheng Y."/>
            <person name="Liu T."/>
            <person name="Pan Y."/>
            <person name="Xia L."/>
            <person name="Li J."/>
            <person name="Zhao F."/>
            <person name="Cao W."/>
        </authorList>
    </citation>
    <scope>NUCLEOTIDE SEQUENCE</scope>
    <source>
        <strain evidence="1">Hyas-2018</strain>
    </source>
</reference>
<evidence type="ECO:0000313" key="2">
    <source>
        <dbReference type="Proteomes" id="UP000821845"/>
    </source>
</evidence>
<name>A0ACB7TPQ9_HYAAI</name>
<proteinExistence type="predicted"/>
<dbReference type="EMBL" id="CM023481">
    <property type="protein sequence ID" value="KAH6948111.1"/>
    <property type="molecule type" value="Genomic_DNA"/>
</dbReference>
<sequence>MSLYNPNMATFLQASFNCKSDISRADARNCGRREYRPRRRPRIVWRTEFPGPRLAALSGRCQWCPSFAASTTRSNLLDGPRVEDPLTGRDDGHARSPPLSSPPLVQGLVTAEPRRCGRVDGRECRSLQRGGVFSARHIAGGTLVVSSLKKFADGARRFTSTSW</sequence>
<comment type="caution">
    <text evidence="1">The sequence shown here is derived from an EMBL/GenBank/DDBJ whole genome shotgun (WGS) entry which is preliminary data.</text>
</comment>